<dbReference type="GO" id="GO:0016798">
    <property type="term" value="F:hydrolase activity, acting on glycosyl bonds"/>
    <property type="evidence" value="ECO:0007669"/>
    <property type="project" value="UniProtKB-KW"/>
</dbReference>
<dbReference type="Pfam" id="PF00128">
    <property type="entry name" value="Alpha-amylase"/>
    <property type="match status" value="2"/>
</dbReference>
<feature type="region of interest" description="Disordered" evidence="3">
    <location>
        <begin position="368"/>
        <end position="396"/>
    </location>
</feature>
<proteinExistence type="predicted"/>
<feature type="domain" description="Glycosyl hydrolase family 13 catalytic" evidence="4">
    <location>
        <begin position="24"/>
        <end position="374"/>
    </location>
</feature>
<dbReference type="OrthoDB" id="9802433at2"/>
<dbReference type="AlphaFoldDB" id="A0A345YSC0"/>
<evidence type="ECO:0000256" key="1">
    <source>
        <dbReference type="ARBA" id="ARBA00022801"/>
    </source>
</evidence>
<dbReference type="PANTHER" id="PTHR10357:SF210">
    <property type="entry name" value="MALTODEXTRIN GLUCOSIDASE"/>
    <property type="match status" value="1"/>
</dbReference>
<dbReference type="SMART" id="SM00642">
    <property type="entry name" value="Aamy"/>
    <property type="match status" value="1"/>
</dbReference>
<evidence type="ECO:0000259" key="4">
    <source>
        <dbReference type="SMART" id="SM00642"/>
    </source>
</evidence>
<dbReference type="SUPFAM" id="SSF51445">
    <property type="entry name" value="(Trans)glycosidases"/>
    <property type="match status" value="1"/>
</dbReference>
<evidence type="ECO:0000256" key="3">
    <source>
        <dbReference type="SAM" id="MobiDB-lite"/>
    </source>
</evidence>
<keyword evidence="1" id="KW-0378">Hydrolase</keyword>
<reference evidence="6 8" key="2">
    <citation type="submission" date="2018-08" db="EMBL/GenBank/DDBJ databases">
        <title>Brachybacterium saurashtrense DSM 23186.</title>
        <authorList>
            <person name="Li Y."/>
        </authorList>
    </citation>
    <scope>NUCLEOTIDE SEQUENCE [LARGE SCALE GENOMIC DNA]</scope>
    <source>
        <strain evidence="6 8">DSM 23186</strain>
    </source>
</reference>
<dbReference type="GO" id="GO:0005975">
    <property type="term" value="P:carbohydrate metabolic process"/>
    <property type="evidence" value="ECO:0007669"/>
    <property type="project" value="InterPro"/>
</dbReference>
<dbReference type="KEGG" id="bsau:DWV08_15170"/>
<name>A0A345YSC0_9MICO</name>
<organism evidence="6 8">
    <name type="scientific">Brachybacterium saurashtrense</name>
    <dbReference type="NCBI Taxonomy" id="556288"/>
    <lineage>
        <taxon>Bacteria</taxon>
        <taxon>Bacillati</taxon>
        <taxon>Actinomycetota</taxon>
        <taxon>Actinomycetes</taxon>
        <taxon>Micrococcales</taxon>
        <taxon>Dermabacteraceae</taxon>
        <taxon>Brachybacterium</taxon>
    </lineage>
</organism>
<evidence type="ECO:0000313" key="6">
    <source>
        <dbReference type="EMBL" id="RRR22537.1"/>
    </source>
</evidence>
<keyword evidence="2 6" id="KW-0326">Glycosidase</keyword>
<dbReference type="InterPro" id="IPR006047">
    <property type="entry name" value="GH13_cat_dom"/>
</dbReference>
<keyword evidence="7" id="KW-1185">Reference proteome</keyword>
<evidence type="ECO:0000313" key="7">
    <source>
        <dbReference type="Proteomes" id="UP000254236"/>
    </source>
</evidence>
<evidence type="ECO:0000313" key="5">
    <source>
        <dbReference type="EMBL" id="AXK46822.1"/>
    </source>
</evidence>
<evidence type="ECO:0000313" key="8">
    <source>
        <dbReference type="Proteomes" id="UP000282185"/>
    </source>
</evidence>
<reference evidence="5 7" key="1">
    <citation type="submission" date="2018-07" db="EMBL/GenBank/DDBJ databases">
        <title>Brachybacterium saurashtrense DSM 23186 genome sequence.</title>
        <authorList>
            <person name="Guo L."/>
        </authorList>
    </citation>
    <scope>NUCLEOTIDE SEQUENCE [LARGE SCALE GENOMIC DNA]</scope>
    <source>
        <strain evidence="5 7">DSM 23186</strain>
    </source>
</reference>
<dbReference type="EMBL" id="CP031356">
    <property type="protein sequence ID" value="AXK46822.1"/>
    <property type="molecule type" value="Genomic_DNA"/>
</dbReference>
<dbReference type="RefSeq" id="WP_115414569.1">
    <property type="nucleotide sequence ID" value="NZ_CP031356.1"/>
</dbReference>
<sequence>MTETAPSAPSHHAPDWIRDAICWQVYPLGFCGAPQHREDLTGEGYGGADGENVVHRLRRLTGWLDHLVGLGANVLLLNPVFDSVSHGYDTLEHRRLDPRLGDEEDIDALIAACHERGIRVVLDGVFNHVSHLHPTARSAIAAGPGTAEGDRIRWAGTSPYGFEGNEDLIEIDLADTVVQERVVEIMGRWLERGVDGWRLDAMYSAGAEAWAPILERVRATHPQAWILGEVIHGDYPAFARDAGADSLTQYELWKAIWSSLRDANLFELTHALGRHQDFLARFQASGGGLPLTFLGNHDTTRIASQLPDGRDLAAAIALLALLPGIPAVYAGDEFGAVGVKEERPGGDDAIRPAFPGTPEEVLARAEADGAGTGAAPEAAAAPSADPSGSGAAARADTPERLQLLSGQAAPRILEVHRRLLGRRRREGSLATATVQVREETLENTWAEIALHPADGAAPLRLVLNLGEEPRPAPGEILESIDGAAMLDGVPAAGPGLVPAHGAALVR</sequence>
<protein>
    <submittedName>
        <fullName evidence="6">Glycosidase</fullName>
    </submittedName>
</protein>
<dbReference type="PANTHER" id="PTHR10357">
    <property type="entry name" value="ALPHA-AMYLASE FAMILY MEMBER"/>
    <property type="match status" value="1"/>
</dbReference>
<dbReference type="EMBL" id="QSWH01000004">
    <property type="protein sequence ID" value="RRR22537.1"/>
    <property type="molecule type" value="Genomic_DNA"/>
</dbReference>
<feature type="compositionally biased region" description="Low complexity" evidence="3">
    <location>
        <begin position="373"/>
        <end position="395"/>
    </location>
</feature>
<dbReference type="InterPro" id="IPR017853">
    <property type="entry name" value="GH"/>
</dbReference>
<evidence type="ECO:0000256" key="2">
    <source>
        <dbReference type="ARBA" id="ARBA00023295"/>
    </source>
</evidence>
<gene>
    <name evidence="5" type="ORF">DWV08_15170</name>
    <name evidence="6" type="ORF">DXU92_09790</name>
</gene>
<dbReference type="Proteomes" id="UP000282185">
    <property type="component" value="Unassembled WGS sequence"/>
</dbReference>
<dbReference type="Proteomes" id="UP000254236">
    <property type="component" value="Chromosome"/>
</dbReference>
<accession>A0A345YSC0</accession>
<dbReference type="Gene3D" id="3.20.20.80">
    <property type="entry name" value="Glycosidases"/>
    <property type="match status" value="1"/>
</dbReference>